<comment type="caution">
    <text evidence="1">The sequence shown here is derived from an EMBL/GenBank/DDBJ whole genome shotgun (WGS) entry which is preliminary data.</text>
</comment>
<keyword evidence="2" id="KW-1185">Reference proteome</keyword>
<reference evidence="1 2" key="1">
    <citation type="submission" date="2019-06" db="EMBL/GenBank/DDBJ databases">
        <authorList>
            <person name="Li M."/>
        </authorList>
    </citation>
    <scope>NUCLEOTIDE SEQUENCE [LARGE SCALE GENOMIC DNA]</scope>
    <source>
        <strain evidence="1 2">BGMRC2036</strain>
    </source>
</reference>
<proteinExistence type="predicted"/>
<dbReference type="Proteomes" id="UP000318801">
    <property type="component" value="Unassembled WGS sequence"/>
</dbReference>
<name>A0A506U0J8_9HYPH</name>
<protein>
    <submittedName>
        <fullName evidence="1">Uncharacterized protein</fullName>
    </submittedName>
</protein>
<dbReference type="EMBL" id="VHLG01000020">
    <property type="protein sequence ID" value="TPW27086.1"/>
    <property type="molecule type" value="Genomic_DNA"/>
</dbReference>
<evidence type="ECO:0000313" key="1">
    <source>
        <dbReference type="EMBL" id="TPW27086.1"/>
    </source>
</evidence>
<gene>
    <name evidence="1" type="ORF">FJU08_21000</name>
</gene>
<evidence type="ECO:0000313" key="2">
    <source>
        <dbReference type="Proteomes" id="UP000318801"/>
    </source>
</evidence>
<accession>A0A506U0J8</accession>
<organism evidence="1 2">
    <name type="scientific">Martelella alba</name>
    <dbReference type="NCBI Taxonomy" id="2590451"/>
    <lineage>
        <taxon>Bacteria</taxon>
        <taxon>Pseudomonadati</taxon>
        <taxon>Pseudomonadota</taxon>
        <taxon>Alphaproteobacteria</taxon>
        <taxon>Hyphomicrobiales</taxon>
        <taxon>Aurantimonadaceae</taxon>
        <taxon>Martelella</taxon>
    </lineage>
</organism>
<dbReference type="AlphaFoldDB" id="A0A506U0J8"/>
<sequence>MRRYYVPRGRPFLLVEQVSEPAGRGRANRGSVAGDLFDITAALVRSEPDERRRAMAVVNDFLPKAKAYQPSHSIEPLAKLLRQVTEISDPGLRNHVFTMVCDSWPEDRKVSESRFYAEMRCFVDAVRKLPSDEIDDELESLARLMAASKSSASGNRILVSDIMLAYVHVREGKSDPVAVDEAKSNFLATLAESAMELDRASRHDLAGVLLDLLPDITDQMVREDNSASQECAYLSLSRLIDSVEPPRRTLPSRPLGETFLDILGEKCGAMAWSEIAPHVSALRSLSGARDSLRRGRIEGSSDSEAVC</sequence>